<dbReference type="Gene3D" id="3.20.20.380">
    <property type="entry name" value="Copper homeostasis (CutC) domain"/>
    <property type="match status" value="1"/>
</dbReference>
<comment type="similarity">
    <text evidence="1 2">Belongs to the CutC family.</text>
</comment>
<evidence type="ECO:0000313" key="4">
    <source>
        <dbReference type="Proteomes" id="UP000679950"/>
    </source>
</evidence>
<dbReference type="PANTHER" id="PTHR12598">
    <property type="entry name" value="COPPER HOMEOSTASIS PROTEIN CUTC"/>
    <property type="match status" value="1"/>
</dbReference>
<name>A0ABQ4KFJ1_9BACI</name>
<dbReference type="Proteomes" id="UP000679950">
    <property type="component" value="Unassembled WGS sequence"/>
</dbReference>
<dbReference type="SUPFAM" id="SSF110395">
    <property type="entry name" value="CutC-like"/>
    <property type="match status" value="1"/>
</dbReference>
<dbReference type="EMBL" id="BORB01000003">
    <property type="protein sequence ID" value="GIN56246.1"/>
    <property type="molecule type" value="Genomic_DNA"/>
</dbReference>
<gene>
    <name evidence="2" type="primary">cutC</name>
    <name evidence="3" type="ORF">J8TS2_05650</name>
</gene>
<reference evidence="3 4" key="1">
    <citation type="submission" date="2021-03" db="EMBL/GenBank/DDBJ databases">
        <title>Antimicrobial resistance genes in bacteria isolated from Japanese honey, and their potential for conferring macrolide and lincosamide resistance in the American foulbrood pathogen Paenibacillus larvae.</title>
        <authorList>
            <person name="Okamoto M."/>
            <person name="Kumagai M."/>
            <person name="Kanamori H."/>
            <person name="Takamatsu D."/>
        </authorList>
    </citation>
    <scope>NUCLEOTIDE SEQUENCE [LARGE SCALE GENOMIC DNA]</scope>
    <source>
        <strain evidence="3 4">J8TS2</strain>
    </source>
</reference>
<dbReference type="Pfam" id="PF03932">
    <property type="entry name" value="CutC"/>
    <property type="match status" value="1"/>
</dbReference>
<evidence type="ECO:0000313" key="3">
    <source>
        <dbReference type="EMBL" id="GIN56246.1"/>
    </source>
</evidence>
<organism evidence="3 4">
    <name type="scientific">Lederbergia ruris</name>
    <dbReference type="NCBI Taxonomy" id="217495"/>
    <lineage>
        <taxon>Bacteria</taxon>
        <taxon>Bacillati</taxon>
        <taxon>Bacillota</taxon>
        <taxon>Bacilli</taxon>
        <taxon>Bacillales</taxon>
        <taxon>Bacillaceae</taxon>
        <taxon>Lederbergia</taxon>
    </lineage>
</organism>
<comment type="caution">
    <text evidence="3">The sequence shown here is derived from an EMBL/GenBank/DDBJ whole genome shotgun (WGS) entry which is preliminary data.</text>
</comment>
<sequence length="229" mass="25592">MQIEVIVQNYVDAIKAQELGADRLELVIGIEEGGLTPSYGILKSVLQHVTIPVQVMVRPHGYSHIYSDQEIKIILEEIKYMYEVGVRGIVIGAIHPNHTVNISLIESIINARPDLDITFHRAFDEVRSLHEAYETFIPYKDHVKRILTSGGKSSCLEGLDQLTSLVQLAKELNGPEILLGGGLDPDNIEKIHAQVKAGQYHFGKGVRVQNSFQNTFDVDKMQKLQAVLK</sequence>
<dbReference type="PANTHER" id="PTHR12598:SF0">
    <property type="entry name" value="COPPER HOMEOSTASIS PROTEIN CUTC HOMOLOG"/>
    <property type="match status" value="1"/>
</dbReference>
<keyword evidence="4" id="KW-1185">Reference proteome</keyword>
<proteinExistence type="inferred from homology"/>
<dbReference type="InterPro" id="IPR036822">
    <property type="entry name" value="CutC-like_dom_sf"/>
</dbReference>
<protein>
    <recommendedName>
        <fullName evidence="2">PF03932 family protein CutC</fullName>
    </recommendedName>
</protein>
<accession>A0ABQ4KFJ1</accession>
<dbReference type="HAMAP" id="MF_00795">
    <property type="entry name" value="CutC"/>
    <property type="match status" value="1"/>
</dbReference>
<evidence type="ECO:0000256" key="1">
    <source>
        <dbReference type="ARBA" id="ARBA00007768"/>
    </source>
</evidence>
<dbReference type="RefSeq" id="WP_212965433.1">
    <property type="nucleotide sequence ID" value="NZ_BORB01000003.1"/>
</dbReference>
<keyword evidence="2" id="KW-0963">Cytoplasm</keyword>
<evidence type="ECO:0000256" key="2">
    <source>
        <dbReference type="HAMAP-Rule" id="MF_00795"/>
    </source>
</evidence>
<dbReference type="InterPro" id="IPR005627">
    <property type="entry name" value="CutC-like"/>
</dbReference>
<comment type="caution">
    <text evidence="2">Once thought to be involved in copper homeostasis, experiments in E.coli have shown this is not the case.</text>
</comment>
<comment type="subcellular location">
    <subcellularLocation>
        <location evidence="2">Cytoplasm</location>
    </subcellularLocation>
</comment>